<evidence type="ECO:0000256" key="2">
    <source>
        <dbReference type="ARBA" id="ARBA00023125"/>
    </source>
</evidence>
<keyword evidence="3 5" id="KW-0371">Homeobox</keyword>
<dbReference type="GO" id="GO:0000977">
    <property type="term" value="F:RNA polymerase II transcription regulatory region sequence-specific DNA binding"/>
    <property type="evidence" value="ECO:0007669"/>
    <property type="project" value="TreeGrafter"/>
</dbReference>
<sequence>MLPIADASHQSVAVIDAYGNPLDSSSSRSTQSSLVPTFHTQQGWKPSPHYQLPYYNIHPAGHRFDVVTSTPNFFQDNNGGGQGLQQGRPMDVPLGMNGDDVTSSGSGRSTISPSVHHDLDQLIQSTTNESETMMMDGGSPTLTRYGGSAPRVKRRVRTTFSPTQLRILEDTFAQTPYPDINQRELVASQCCITEARVQVWFQNRRARARRADPSSLSRRRSSPDQMTSLSPKRFHSSTIYSSPPTTSHYYAPHHMYPPHPTVLQQHPQSVIDTAIPYSVMSTPINNRLPSPSSTSPGSPHLEVKSMEQLEFPMTTSSN</sequence>
<evidence type="ECO:0000313" key="10">
    <source>
        <dbReference type="Proteomes" id="UP001328107"/>
    </source>
</evidence>
<keyword evidence="2 5" id="KW-0238">DNA-binding</keyword>
<evidence type="ECO:0000256" key="4">
    <source>
        <dbReference type="ARBA" id="ARBA00023242"/>
    </source>
</evidence>
<gene>
    <name evidence="9" type="ORF">PMAYCL1PPCAC_18429</name>
</gene>
<keyword evidence="10" id="KW-1185">Reference proteome</keyword>
<evidence type="ECO:0000256" key="1">
    <source>
        <dbReference type="ARBA" id="ARBA00004123"/>
    </source>
</evidence>
<feature type="compositionally biased region" description="Low complexity" evidence="7">
    <location>
        <begin position="289"/>
        <end position="299"/>
    </location>
</feature>
<dbReference type="InterPro" id="IPR017970">
    <property type="entry name" value="Homeobox_CS"/>
</dbReference>
<dbReference type="Pfam" id="PF00046">
    <property type="entry name" value="Homeodomain"/>
    <property type="match status" value="1"/>
</dbReference>
<feature type="region of interest" description="Disordered" evidence="7">
    <location>
        <begin position="285"/>
        <end position="318"/>
    </location>
</feature>
<dbReference type="GO" id="GO:0000981">
    <property type="term" value="F:DNA-binding transcription factor activity, RNA polymerase II-specific"/>
    <property type="evidence" value="ECO:0007669"/>
    <property type="project" value="InterPro"/>
</dbReference>
<dbReference type="PROSITE" id="PS00027">
    <property type="entry name" value="HOMEOBOX_1"/>
    <property type="match status" value="1"/>
</dbReference>
<feature type="region of interest" description="Disordered" evidence="7">
    <location>
        <begin position="131"/>
        <end position="150"/>
    </location>
</feature>
<dbReference type="InterPro" id="IPR050649">
    <property type="entry name" value="Paired_Homeobox_TFs"/>
</dbReference>
<dbReference type="PANTHER" id="PTHR24329">
    <property type="entry name" value="HOMEOBOX PROTEIN ARISTALESS"/>
    <property type="match status" value="1"/>
</dbReference>
<dbReference type="InterPro" id="IPR001356">
    <property type="entry name" value="HD"/>
</dbReference>
<evidence type="ECO:0000256" key="3">
    <source>
        <dbReference type="ARBA" id="ARBA00023155"/>
    </source>
</evidence>
<comment type="subcellular location">
    <subcellularLocation>
        <location evidence="1 5 6">Nucleus</location>
    </subcellularLocation>
</comment>
<dbReference type="EMBL" id="BTRK01000004">
    <property type="protein sequence ID" value="GMR48234.1"/>
    <property type="molecule type" value="Genomic_DNA"/>
</dbReference>
<keyword evidence="4 5" id="KW-0539">Nucleus</keyword>
<feature type="domain" description="Homeobox" evidence="8">
    <location>
        <begin position="151"/>
        <end position="211"/>
    </location>
</feature>
<protein>
    <recommendedName>
        <fullName evidence="8">Homeobox domain-containing protein</fullName>
    </recommendedName>
</protein>
<comment type="caution">
    <text evidence="9">The sequence shown here is derived from an EMBL/GenBank/DDBJ whole genome shotgun (WGS) entry which is preliminary data.</text>
</comment>
<dbReference type="SUPFAM" id="SSF46689">
    <property type="entry name" value="Homeodomain-like"/>
    <property type="match status" value="1"/>
</dbReference>
<dbReference type="InterPro" id="IPR009057">
    <property type="entry name" value="Homeodomain-like_sf"/>
</dbReference>
<feature type="region of interest" description="Disordered" evidence="7">
    <location>
        <begin position="22"/>
        <end position="45"/>
    </location>
</feature>
<dbReference type="PROSITE" id="PS50071">
    <property type="entry name" value="HOMEOBOX_2"/>
    <property type="match status" value="1"/>
</dbReference>
<dbReference type="SMART" id="SM00389">
    <property type="entry name" value="HOX"/>
    <property type="match status" value="1"/>
</dbReference>
<accession>A0AAN5CPW0</accession>
<dbReference type="Gene3D" id="1.10.10.60">
    <property type="entry name" value="Homeodomain-like"/>
    <property type="match status" value="1"/>
</dbReference>
<feature type="compositionally biased region" description="Polar residues" evidence="7">
    <location>
        <begin position="34"/>
        <end position="44"/>
    </location>
</feature>
<reference evidence="10" key="1">
    <citation type="submission" date="2022-10" db="EMBL/GenBank/DDBJ databases">
        <title>Genome assembly of Pristionchus species.</title>
        <authorList>
            <person name="Yoshida K."/>
            <person name="Sommer R.J."/>
        </authorList>
    </citation>
    <scope>NUCLEOTIDE SEQUENCE [LARGE SCALE GENOMIC DNA]</scope>
    <source>
        <strain evidence="10">RS5460</strain>
    </source>
</reference>
<dbReference type="AlphaFoldDB" id="A0AAN5CPW0"/>
<evidence type="ECO:0000256" key="5">
    <source>
        <dbReference type="PROSITE-ProRule" id="PRU00108"/>
    </source>
</evidence>
<evidence type="ECO:0000256" key="6">
    <source>
        <dbReference type="RuleBase" id="RU000682"/>
    </source>
</evidence>
<dbReference type="Proteomes" id="UP001328107">
    <property type="component" value="Unassembled WGS sequence"/>
</dbReference>
<proteinExistence type="predicted"/>
<dbReference type="CDD" id="cd00086">
    <property type="entry name" value="homeodomain"/>
    <property type="match status" value="1"/>
</dbReference>
<organism evidence="9 10">
    <name type="scientific">Pristionchus mayeri</name>
    <dbReference type="NCBI Taxonomy" id="1317129"/>
    <lineage>
        <taxon>Eukaryota</taxon>
        <taxon>Metazoa</taxon>
        <taxon>Ecdysozoa</taxon>
        <taxon>Nematoda</taxon>
        <taxon>Chromadorea</taxon>
        <taxon>Rhabditida</taxon>
        <taxon>Rhabditina</taxon>
        <taxon>Diplogasteromorpha</taxon>
        <taxon>Diplogasteroidea</taxon>
        <taxon>Neodiplogasteridae</taxon>
        <taxon>Pristionchus</taxon>
    </lineage>
</organism>
<feature type="region of interest" description="Disordered" evidence="7">
    <location>
        <begin position="205"/>
        <end position="240"/>
    </location>
</feature>
<feature type="compositionally biased region" description="Low complexity" evidence="7">
    <location>
        <begin position="24"/>
        <end position="33"/>
    </location>
</feature>
<feature type="DNA-binding region" description="Homeobox" evidence="5">
    <location>
        <begin position="153"/>
        <end position="212"/>
    </location>
</feature>
<name>A0AAN5CPW0_9BILA</name>
<evidence type="ECO:0000256" key="7">
    <source>
        <dbReference type="SAM" id="MobiDB-lite"/>
    </source>
</evidence>
<evidence type="ECO:0000313" key="9">
    <source>
        <dbReference type="EMBL" id="GMR48234.1"/>
    </source>
</evidence>
<evidence type="ECO:0000259" key="8">
    <source>
        <dbReference type="PROSITE" id="PS50071"/>
    </source>
</evidence>
<dbReference type="PANTHER" id="PTHR24329:SF543">
    <property type="entry name" value="FI01017P-RELATED"/>
    <property type="match status" value="1"/>
</dbReference>
<dbReference type="GO" id="GO:0005634">
    <property type="term" value="C:nucleus"/>
    <property type="evidence" value="ECO:0007669"/>
    <property type="project" value="UniProtKB-SubCell"/>
</dbReference>